<organism evidence="4 5">
    <name type="scientific">Dipteronia dyeriana</name>
    <dbReference type="NCBI Taxonomy" id="168575"/>
    <lineage>
        <taxon>Eukaryota</taxon>
        <taxon>Viridiplantae</taxon>
        <taxon>Streptophyta</taxon>
        <taxon>Embryophyta</taxon>
        <taxon>Tracheophyta</taxon>
        <taxon>Spermatophyta</taxon>
        <taxon>Magnoliopsida</taxon>
        <taxon>eudicotyledons</taxon>
        <taxon>Gunneridae</taxon>
        <taxon>Pentapetalae</taxon>
        <taxon>rosids</taxon>
        <taxon>malvids</taxon>
        <taxon>Sapindales</taxon>
        <taxon>Sapindaceae</taxon>
        <taxon>Hippocastanoideae</taxon>
        <taxon>Acereae</taxon>
        <taxon>Dipteronia</taxon>
    </lineage>
</organism>
<evidence type="ECO:0000313" key="5">
    <source>
        <dbReference type="Proteomes" id="UP001280121"/>
    </source>
</evidence>
<protein>
    <submittedName>
        <fullName evidence="4">Uncharacterized protein</fullName>
    </submittedName>
</protein>
<reference evidence="4" key="1">
    <citation type="journal article" date="2023" name="Plant J.">
        <title>Genome sequences and population genomics provide insights into the demographic history, inbreeding, and mutation load of two 'living fossil' tree species of Dipteronia.</title>
        <authorList>
            <person name="Feng Y."/>
            <person name="Comes H.P."/>
            <person name="Chen J."/>
            <person name="Zhu S."/>
            <person name="Lu R."/>
            <person name="Zhang X."/>
            <person name="Li P."/>
            <person name="Qiu J."/>
            <person name="Olsen K.M."/>
            <person name="Qiu Y."/>
        </authorList>
    </citation>
    <scope>NUCLEOTIDE SEQUENCE</scope>
    <source>
        <strain evidence="4">KIB01</strain>
    </source>
</reference>
<dbReference type="Proteomes" id="UP001280121">
    <property type="component" value="Unassembled WGS sequence"/>
</dbReference>
<dbReference type="GO" id="GO:0033178">
    <property type="term" value="C:proton-transporting two-sector ATPase complex, catalytic domain"/>
    <property type="evidence" value="ECO:0007669"/>
    <property type="project" value="InterPro"/>
</dbReference>
<evidence type="ECO:0000256" key="3">
    <source>
        <dbReference type="ARBA" id="ARBA00023065"/>
    </source>
</evidence>
<keyword evidence="2" id="KW-0813">Transport</keyword>
<gene>
    <name evidence="4" type="ORF">Ddye_025908</name>
</gene>
<dbReference type="InterPro" id="IPR002842">
    <property type="entry name" value="ATPase_V1_Esu"/>
</dbReference>
<dbReference type="AlphaFoldDB" id="A0AAD9TLN6"/>
<keyword evidence="5" id="KW-1185">Reference proteome</keyword>
<name>A0AAD9TLN6_9ROSI</name>
<evidence type="ECO:0000256" key="2">
    <source>
        <dbReference type="ARBA" id="ARBA00022448"/>
    </source>
</evidence>
<sequence>MVQFIPHEAEEKANEFCIFADEEFNIEKLQLEEVEKKKIMQKCEQKEKQVDV</sequence>
<evidence type="ECO:0000256" key="1">
    <source>
        <dbReference type="ARBA" id="ARBA00005901"/>
    </source>
</evidence>
<dbReference type="EMBL" id="JANJYI010000008">
    <property type="protein sequence ID" value="KAK2638113.1"/>
    <property type="molecule type" value="Genomic_DNA"/>
</dbReference>
<dbReference type="Gene3D" id="6.10.250.1620">
    <property type="match status" value="1"/>
</dbReference>
<dbReference type="PANTHER" id="PTHR45715">
    <property type="entry name" value="ATPASE H+-TRANSPORTING V1 SUBUNIT E1A-RELATED"/>
    <property type="match status" value="1"/>
</dbReference>
<evidence type="ECO:0000313" key="4">
    <source>
        <dbReference type="EMBL" id="KAK2638113.1"/>
    </source>
</evidence>
<dbReference type="Pfam" id="PF01991">
    <property type="entry name" value="vATP-synt_E"/>
    <property type="match status" value="1"/>
</dbReference>
<proteinExistence type="inferred from homology"/>
<comment type="caution">
    <text evidence="4">The sequence shown here is derived from an EMBL/GenBank/DDBJ whole genome shotgun (WGS) entry which is preliminary data.</text>
</comment>
<comment type="similarity">
    <text evidence="1">Belongs to the V-ATPase E subunit family.</text>
</comment>
<keyword evidence="3" id="KW-0406">Ion transport</keyword>
<accession>A0AAD9TLN6</accession>
<dbReference type="GO" id="GO:0046961">
    <property type="term" value="F:proton-transporting ATPase activity, rotational mechanism"/>
    <property type="evidence" value="ECO:0007669"/>
    <property type="project" value="InterPro"/>
</dbReference>